<gene>
    <name evidence="1" type="ORF">OWO77_04600</name>
</gene>
<evidence type="ECO:0000313" key="2">
    <source>
        <dbReference type="Proteomes" id="UP001176210"/>
    </source>
</evidence>
<keyword evidence="2" id="KW-1185">Reference proteome</keyword>
<reference evidence="1" key="2">
    <citation type="journal article" date="2023" name="Vet. Microbiol.">
        <title>Emergence of livestock-associated Mammaliicoccus sciuri ST71 co-harbouring mecA and mecC genes in Brazil.</title>
        <authorList>
            <person name="de Moura G.S."/>
            <person name="de Carvalho E."/>
            <person name="Ramos Sanchez E.M."/>
            <person name="Sellera F.P."/>
            <person name="Marques M.F.S."/>
            <person name="Heinemann M.B."/>
            <person name="De Vliegher S."/>
            <person name="Souza F.N."/>
            <person name="Mota R.A."/>
        </authorList>
    </citation>
    <scope>NUCLEOTIDE SEQUENCE</scope>
    <source>
        <strain evidence="1">BR656</strain>
    </source>
</reference>
<sequence>MKVIVKAKYITYAMVEVDARDADEANMKLDTLAKCCPTEFLDTHKIELDDHELYRIVEGMRYG</sequence>
<organism evidence="1 2">
    <name type="scientific">Mammaliicoccus sciuri</name>
    <name type="common">Staphylococcus sciuri</name>
    <dbReference type="NCBI Taxonomy" id="1296"/>
    <lineage>
        <taxon>Bacteria</taxon>
        <taxon>Bacillati</taxon>
        <taxon>Bacillota</taxon>
        <taxon>Bacilli</taxon>
        <taxon>Bacillales</taxon>
        <taxon>Staphylococcaceae</taxon>
        <taxon>Mammaliicoccus</taxon>
    </lineage>
</organism>
<accession>A0ABT7HWA8</accession>
<dbReference type="EMBL" id="JAPNQM010000001">
    <property type="protein sequence ID" value="MDL0116247.1"/>
    <property type="molecule type" value="Genomic_DNA"/>
</dbReference>
<proteinExistence type="predicted"/>
<dbReference type="RefSeq" id="WP_285369413.1">
    <property type="nucleotide sequence ID" value="NZ_JAPNQM010000001.1"/>
</dbReference>
<evidence type="ECO:0000313" key="1">
    <source>
        <dbReference type="EMBL" id="MDL0116247.1"/>
    </source>
</evidence>
<dbReference type="Proteomes" id="UP001176210">
    <property type="component" value="Unassembled WGS sequence"/>
</dbReference>
<protein>
    <submittedName>
        <fullName evidence="1">Uncharacterized protein</fullName>
    </submittedName>
</protein>
<comment type="caution">
    <text evidence="1">The sequence shown here is derived from an EMBL/GenBank/DDBJ whole genome shotgun (WGS) entry which is preliminary data.</text>
</comment>
<reference evidence="1" key="1">
    <citation type="submission" date="2022-09" db="EMBL/GenBank/DDBJ databases">
        <authorList>
            <person name="De Moura G.S."/>
            <person name="Carvalho E."/>
            <person name="Ramos Sanchez E.M."/>
            <person name="Sellera F.P."/>
            <person name="Marques M.F.S."/>
            <person name="Heinemann M.B."/>
            <person name="De Vliegher S."/>
            <person name="Souza F.N."/>
            <person name="Mota R.A."/>
        </authorList>
    </citation>
    <scope>NUCLEOTIDE SEQUENCE</scope>
    <source>
        <strain evidence="1">BR656</strain>
    </source>
</reference>
<name>A0ABT7HWA8_MAMSC</name>